<evidence type="ECO:0000313" key="3">
    <source>
        <dbReference type="EMBL" id="KAK6589521.1"/>
    </source>
</evidence>
<dbReference type="EMBL" id="JAWDEY010000012">
    <property type="protein sequence ID" value="KAK6589521.1"/>
    <property type="molecule type" value="Genomic_DNA"/>
</dbReference>
<dbReference type="InterPro" id="IPR006569">
    <property type="entry name" value="CID_dom"/>
</dbReference>
<feature type="compositionally biased region" description="Basic and acidic residues" evidence="1">
    <location>
        <begin position="176"/>
        <end position="198"/>
    </location>
</feature>
<keyword evidence="4" id="KW-1185">Reference proteome</keyword>
<evidence type="ECO:0000256" key="1">
    <source>
        <dbReference type="SAM" id="MobiDB-lite"/>
    </source>
</evidence>
<proteinExistence type="predicted"/>
<evidence type="ECO:0000259" key="2">
    <source>
        <dbReference type="PROSITE" id="PS51391"/>
    </source>
</evidence>
<dbReference type="SUPFAM" id="SSF48464">
    <property type="entry name" value="ENTH/VHS domain"/>
    <property type="match status" value="1"/>
</dbReference>
<protein>
    <recommendedName>
        <fullName evidence="2">CID domain-containing protein</fullName>
    </recommendedName>
</protein>
<name>A0AAV9XXV7_9CRYT</name>
<organism evidence="3 4">
    <name type="scientific">Cryptosporidium xiaoi</name>
    <dbReference type="NCBI Taxonomy" id="659607"/>
    <lineage>
        <taxon>Eukaryota</taxon>
        <taxon>Sar</taxon>
        <taxon>Alveolata</taxon>
        <taxon>Apicomplexa</taxon>
        <taxon>Conoidasida</taxon>
        <taxon>Coccidia</taxon>
        <taxon>Eucoccidiorida</taxon>
        <taxon>Eimeriorina</taxon>
        <taxon>Cryptosporidiidae</taxon>
        <taxon>Cryptosporidium</taxon>
    </lineage>
</organism>
<dbReference type="SMART" id="SM00582">
    <property type="entry name" value="RPR"/>
    <property type="match status" value="1"/>
</dbReference>
<dbReference type="Gene3D" id="1.25.40.90">
    <property type="match status" value="1"/>
</dbReference>
<dbReference type="Pfam" id="PF04818">
    <property type="entry name" value="CID"/>
    <property type="match status" value="1"/>
</dbReference>
<comment type="caution">
    <text evidence="3">The sequence shown here is derived from an EMBL/GenBank/DDBJ whole genome shotgun (WGS) entry which is preliminary data.</text>
</comment>
<evidence type="ECO:0000313" key="4">
    <source>
        <dbReference type="Proteomes" id="UP001311799"/>
    </source>
</evidence>
<accession>A0AAV9XXV7</accession>
<reference evidence="3 4" key="1">
    <citation type="submission" date="2023-10" db="EMBL/GenBank/DDBJ databases">
        <title>Comparative genomics analysis reveals potential genetic determinants of host preference in Cryptosporidium xiaoi.</title>
        <authorList>
            <person name="Xiao L."/>
            <person name="Li J."/>
        </authorList>
    </citation>
    <scope>NUCLEOTIDE SEQUENCE [LARGE SCALE GENOMIC DNA]</scope>
    <source>
        <strain evidence="3 4">52996</strain>
    </source>
</reference>
<dbReference type="AlphaFoldDB" id="A0AAV9XXV7"/>
<dbReference type="InterPro" id="IPR008942">
    <property type="entry name" value="ENTH_VHS"/>
</dbReference>
<feature type="domain" description="CID" evidence="2">
    <location>
        <begin position="14"/>
        <end position="144"/>
    </location>
</feature>
<feature type="region of interest" description="Disordered" evidence="1">
    <location>
        <begin position="173"/>
        <end position="209"/>
    </location>
</feature>
<dbReference type="Proteomes" id="UP001311799">
    <property type="component" value="Unassembled WGS sequence"/>
</dbReference>
<gene>
    <name evidence="3" type="ORF">RS030_203049</name>
</gene>
<sequence length="308" mass="36132">MKFSLTNDGFNTEDFEANIHQFSWRLQRINTQQDIICSLSESIIDVKDNPVILQLYMRVVEEYSCRAPPEHLIPLVYILNDFAQKSKPQAHFASEALFNIFSQINLYYTEYMAKARRCFNIWKNREIFDRETLKRLDCLLLGITPPVPTTISQQNISNSFLGMHNGENSITHTRARHNEENRDKEDDSNQYRDSEQHGSQKPTSESDNSLREQYLDLCSSYDKVIKDITSAKEKRKIIQNIRITTEPVKKTNDYRLFKLLEMEWELRCQICEGLKATLDKIDIFHTEITRRLANSIREPILTRASILT</sequence>
<dbReference type="PROSITE" id="PS51391">
    <property type="entry name" value="CID"/>
    <property type="match status" value="1"/>
</dbReference>